<evidence type="ECO:0000256" key="1">
    <source>
        <dbReference type="SAM" id="MobiDB-lite"/>
    </source>
</evidence>
<organism evidence="2 3">
    <name type="scientific">Goodea atripinnis</name>
    <dbReference type="NCBI Taxonomy" id="208336"/>
    <lineage>
        <taxon>Eukaryota</taxon>
        <taxon>Metazoa</taxon>
        <taxon>Chordata</taxon>
        <taxon>Craniata</taxon>
        <taxon>Vertebrata</taxon>
        <taxon>Euteleostomi</taxon>
        <taxon>Actinopterygii</taxon>
        <taxon>Neopterygii</taxon>
        <taxon>Teleostei</taxon>
        <taxon>Neoteleostei</taxon>
        <taxon>Acanthomorphata</taxon>
        <taxon>Ovalentaria</taxon>
        <taxon>Atherinomorphae</taxon>
        <taxon>Cyprinodontiformes</taxon>
        <taxon>Goodeidae</taxon>
        <taxon>Goodea</taxon>
    </lineage>
</organism>
<proteinExistence type="predicted"/>
<feature type="region of interest" description="Disordered" evidence="1">
    <location>
        <begin position="19"/>
        <end position="39"/>
    </location>
</feature>
<dbReference type="Proteomes" id="UP001476798">
    <property type="component" value="Unassembled WGS sequence"/>
</dbReference>
<reference evidence="2 3" key="1">
    <citation type="submission" date="2021-06" db="EMBL/GenBank/DDBJ databases">
        <authorList>
            <person name="Palmer J.M."/>
        </authorList>
    </citation>
    <scope>NUCLEOTIDE SEQUENCE [LARGE SCALE GENOMIC DNA]</scope>
    <source>
        <strain evidence="2 3">GA_2019</strain>
        <tissue evidence="2">Muscle</tissue>
    </source>
</reference>
<comment type="caution">
    <text evidence="2">The sequence shown here is derived from an EMBL/GenBank/DDBJ whole genome shotgun (WGS) entry which is preliminary data.</text>
</comment>
<evidence type="ECO:0000313" key="2">
    <source>
        <dbReference type="EMBL" id="MEQ2167019.1"/>
    </source>
</evidence>
<gene>
    <name evidence="2" type="ORF">GOODEAATRI_034529</name>
</gene>
<name>A0ABV0N6K2_9TELE</name>
<accession>A0ABV0N6K2</accession>
<evidence type="ECO:0000313" key="3">
    <source>
        <dbReference type="Proteomes" id="UP001476798"/>
    </source>
</evidence>
<sequence length="138" mass="15662">MQGRGVELVSISSTNKVRDRVHHGQIASPSQRRTGQATMHPHTLTAKSNLVRPINLTCMFLDCGRKAEYQERTHICKGRTCELHAERPQAQISTQEFLAARKQLHHRVAAHDGPNCLYFSSIKRKISWPAFAPYSLIF</sequence>
<feature type="compositionally biased region" description="Polar residues" evidence="1">
    <location>
        <begin position="27"/>
        <end position="37"/>
    </location>
</feature>
<keyword evidence="3" id="KW-1185">Reference proteome</keyword>
<protein>
    <submittedName>
        <fullName evidence="2">Uncharacterized protein</fullName>
    </submittedName>
</protein>
<dbReference type="EMBL" id="JAHRIO010029180">
    <property type="protein sequence ID" value="MEQ2167019.1"/>
    <property type="molecule type" value="Genomic_DNA"/>
</dbReference>